<evidence type="ECO:0000313" key="2">
    <source>
        <dbReference type="Proteomes" id="UP001287059"/>
    </source>
</evidence>
<dbReference type="EMBL" id="JAVIIW010000050">
    <property type="protein sequence ID" value="MDX8482458.1"/>
    <property type="molecule type" value="Genomic_DNA"/>
</dbReference>
<dbReference type="Proteomes" id="UP001287059">
    <property type="component" value="Unassembled WGS sequence"/>
</dbReference>
<sequence>MDKLDGRIDNAFYGRMSAQWRVEQTRLLREIERHGEAEESYMEDGVRLLELARNASHLFARRAPGEKKDF</sequence>
<reference evidence="1 2" key="1">
    <citation type="submission" date="2023-08" db="EMBL/GenBank/DDBJ databases">
        <title>Implementing the SeqCode for naming new Mesorhizobium species isolated from Vachellia karroo root nodules.</title>
        <authorList>
            <person name="Van Lill M."/>
        </authorList>
    </citation>
    <scope>NUCLEOTIDE SEQUENCE [LARGE SCALE GENOMIC DNA]</scope>
    <source>
        <strain evidence="1 2">VK24D</strain>
    </source>
</reference>
<protein>
    <submittedName>
        <fullName evidence="1">Uncharacterized protein</fullName>
    </submittedName>
</protein>
<name>A0ABU4Y695_9HYPH</name>
<organism evidence="1 2">
    <name type="scientific">Mesorhizobium album</name>
    <dbReference type="NCBI Taxonomy" id="3072314"/>
    <lineage>
        <taxon>Bacteria</taxon>
        <taxon>Pseudomonadati</taxon>
        <taxon>Pseudomonadota</taxon>
        <taxon>Alphaproteobacteria</taxon>
        <taxon>Hyphomicrobiales</taxon>
        <taxon>Phyllobacteriaceae</taxon>
        <taxon>Mesorhizobium</taxon>
    </lineage>
</organism>
<keyword evidence="2" id="KW-1185">Reference proteome</keyword>
<dbReference type="RefSeq" id="WP_320290556.1">
    <property type="nucleotide sequence ID" value="NZ_JAVIIW010000050.1"/>
</dbReference>
<gene>
    <name evidence="1" type="ORF">RFN28_28960</name>
</gene>
<evidence type="ECO:0000313" key="1">
    <source>
        <dbReference type="EMBL" id="MDX8482458.1"/>
    </source>
</evidence>
<comment type="caution">
    <text evidence="1">The sequence shown here is derived from an EMBL/GenBank/DDBJ whole genome shotgun (WGS) entry which is preliminary data.</text>
</comment>
<accession>A0ABU4Y695</accession>
<proteinExistence type="predicted"/>